<keyword evidence="5 8" id="KW-0645">Protease</keyword>
<dbReference type="GO" id="GO:0005886">
    <property type="term" value="C:plasma membrane"/>
    <property type="evidence" value="ECO:0007669"/>
    <property type="project" value="UniProtKB-SubCell"/>
</dbReference>
<dbReference type="Gene3D" id="2.10.109.10">
    <property type="entry name" value="Umud Fragment, subunit A"/>
    <property type="match status" value="1"/>
</dbReference>
<evidence type="ECO:0000256" key="3">
    <source>
        <dbReference type="ARBA" id="ARBA00009370"/>
    </source>
</evidence>
<keyword evidence="12" id="KW-1185">Reference proteome</keyword>
<protein>
    <recommendedName>
        <fullName evidence="4 8">Signal peptidase I</fullName>
        <ecNumber evidence="4 8">3.4.21.89</ecNumber>
    </recommendedName>
</protein>
<proteinExistence type="inferred from homology"/>
<dbReference type="PROSITE" id="PS00501">
    <property type="entry name" value="SPASE_I_1"/>
    <property type="match status" value="1"/>
</dbReference>
<dbReference type="NCBIfam" id="TIGR02227">
    <property type="entry name" value="sigpep_I_bact"/>
    <property type="match status" value="1"/>
</dbReference>
<dbReference type="GO" id="GO:0004252">
    <property type="term" value="F:serine-type endopeptidase activity"/>
    <property type="evidence" value="ECO:0007669"/>
    <property type="project" value="InterPro"/>
</dbReference>
<dbReference type="InterPro" id="IPR019757">
    <property type="entry name" value="Pept_S26A_signal_pept_1_Lys-AS"/>
</dbReference>
<dbReference type="HOGENOM" id="CLU_028723_5_1_9"/>
<feature type="active site" evidence="7">
    <location>
        <position position="118"/>
    </location>
</feature>
<dbReference type="Pfam" id="PF10502">
    <property type="entry name" value="Peptidase_S26"/>
    <property type="match status" value="1"/>
</dbReference>
<dbReference type="KEGG" id="bpf:BpOF4_12710"/>
<dbReference type="InterPro" id="IPR019756">
    <property type="entry name" value="Pept_S26A_signal_pept_1_Ser-AS"/>
</dbReference>
<dbReference type="InterPro" id="IPR019758">
    <property type="entry name" value="Pept_S26A_signal_pept_1_CS"/>
</dbReference>
<evidence type="ECO:0000256" key="8">
    <source>
        <dbReference type="RuleBase" id="RU003993"/>
    </source>
</evidence>
<dbReference type="PANTHER" id="PTHR43390:SF1">
    <property type="entry name" value="CHLOROPLAST PROCESSING PEPTIDASE"/>
    <property type="match status" value="1"/>
</dbReference>
<evidence type="ECO:0000256" key="6">
    <source>
        <dbReference type="ARBA" id="ARBA00022801"/>
    </source>
</evidence>
<dbReference type="GO" id="GO:0006465">
    <property type="term" value="P:signal peptide processing"/>
    <property type="evidence" value="ECO:0007669"/>
    <property type="project" value="InterPro"/>
</dbReference>
<evidence type="ECO:0000256" key="7">
    <source>
        <dbReference type="PIRSR" id="PIRSR600223-1"/>
    </source>
</evidence>
<evidence type="ECO:0000259" key="10">
    <source>
        <dbReference type="Pfam" id="PF10502"/>
    </source>
</evidence>
<comment type="similarity">
    <text evidence="3 9">Belongs to the peptidase S26 family.</text>
</comment>
<dbReference type="eggNOG" id="COG0681">
    <property type="taxonomic scope" value="Bacteria"/>
</dbReference>
<keyword evidence="6 8" id="KW-0378">Hydrolase</keyword>
<dbReference type="GO" id="GO:0009003">
    <property type="term" value="F:signal peptidase activity"/>
    <property type="evidence" value="ECO:0007669"/>
    <property type="project" value="UniProtKB-EC"/>
</dbReference>
<dbReference type="InterPro" id="IPR019533">
    <property type="entry name" value="Peptidase_S26"/>
</dbReference>
<dbReference type="PANTHER" id="PTHR43390">
    <property type="entry name" value="SIGNAL PEPTIDASE I"/>
    <property type="match status" value="1"/>
</dbReference>
<sequence length="206" mass="23416">MFVKKFIYEIMSWTKAIVLALVLAVALSVFVIQPFTVDGSSMEPTLEGLDHYDQQKAGDRVFAFKTPYLLGKSPKAGEIVIVDSRIDDERTLMDSFAESPMLAAFIDRQVDSRHNWVKRVIGEPGDRIAIEGGFVYKNGVRLEEEYIYESIYHDFSEVIVPDDHVFVMGDNRNRSTDSREIGPVPIDHVTGKVIARFYPFDRLGTF</sequence>
<dbReference type="PROSITE" id="PS00761">
    <property type="entry name" value="SPASE_I_3"/>
    <property type="match status" value="1"/>
</dbReference>
<organism evidence="11 12">
    <name type="scientific">Alkalihalophilus pseudofirmus (strain ATCC BAA-2126 / JCM 17055 / OF4)</name>
    <name type="common">Bacillus pseudofirmus</name>
    <dbReference type="NCBI Taxonomy" id="398511"/>
    <lineage>
        <taxon>Bacteria</taxon>
        <taxon>Bacillati</taxon>
        <taxon>Bacillota</taxon>
        <taxon>Bacilli</taxon>
        <taxon>Bacillales</taxon>
        <taxon>Bacillaceae</taxon>
        <taxon>Alkalihalophilus</taxon>
    </lineage>
</organism>
<gene>
    <name evidence="11" type="primary">sipT</name>
    <name evidence="11" type="ordered locus">BpOF4_12710</name>
</gene>
<dbReference type="InterPro" id="IPR036286">
    <property type="entry name" value="LexA/Signal_pep-like_sf"/>
</dbReference>
<name>D3FWU5_ALKPO</name>
<dbReference type="RefSeq" id="WP_012957957.1">
    <property type="nucleotide sequence ID" value="NC_013791.2"/>
</dbReference>
<dbReference type="SUPFAM" id="SSF51306">
    <property type="entry name" value="LexA/Signal peptidase"/>
    <property type="match status" value="1"/>
</dbReference>
<dbReference type="EMBL" id="CP001878">
    <property type="protein sequence ID" value="ADC50593.1"/>
    <property type="molecule type" value="Genomic_DNA"/>
</dbReference>
<evidence type="ECO:0000313" key="11">
    <source>
        <dbReference type="EMBL" id="ADC50593.1"/>
    </source>
</evidence>
<dbReference type="PRINTS" id="PR00727">
    <property type="entry name" value="LEADERPTASE"/>
</dbReference>
<comment type="catalytic activity">
    <reaction evidence="1 8">
        <text>Cleavage of hydrophobic, N-terminal signal or leader sequences from secreted and periplasmic proteins.</text>
        <dbReference type="EC" id="3.4.21.89"/>
    </reaction>
</comment>
<comment type="subcellular location">
    <subcellularLocation>
        <location evidence="2">Cell membrane</location>
        <topology evidence="2">Single-pass type II membrane protein</topology>
    </subcellularLocation>
    <subcellularLocation>
        <location evidence="9">Membrane</location>
        <topology evidence="9">Single-pass type II membrane protein</topology>
    </subcellularLocation>
</comment>
<dbReference type="STRING" id="398511.BpOF4_12710"/>
<feature type="active site" evidence="7">
    <location>
        <position position="41"/>
    </location>
</feature>
<evidence type="ECO:0000256" key="5">
    <source>
        <dbReference type="ARBA" id="ARBA00022670"/>
    </source>
</evidence>
<dbReference type="InterPro" id="IPR000223">
    <property type="entry name" value="Pept_S26A_signal_pept_1"/>
</dbReference>
<dbReference type="PROSITE" id="PS00760">
    <property type="entry name" value="SPASE_I_2"/>
    <property type="match status" value="1"/>
</dbReference>
<evidence type="ECO:0000256" key="4">
    <source>
        <dbReference type="ARBA" id="ARBA00013208"/>
    </source>
</evidence>
<dbReference type="AlphaFoldDB" id="D3FWU5"/>
<evidence type="ECO:0000256" key="9">
    <source>
        <dbReference type="RuleBase" id="RU362042"/>
    </source>
</evidence>
<feature type="domain" description="Peptidase S26" evidence="10">
    <location>
        <begin position="11"/>
        <end position="198"/>
    </location>
</feature>
<accession>D3FWU5</accession>
<dbReference type="Proteomes" id="UP000001544">
    <property type="component" value="Chromosome"/>
</dbReference>
<evidence type="ECO:0000256" key="1">
    <source>
        <dbReference type="ARBA" id="ARBA00000677"/>
    </source>
</evidence>
<reference evidence="11 12" key="1">
    <citation type="journal article" date="2011" name="Environ. Microbiol.">
        <title>Genome of alkaliphilic Bacillus pseudofirmus OF4 reveals adaptations that support the ability to grow in an external pH range from 7.5 to 11.4.</title>
        <authorList>
            <person name="Janto B."/>
            <person name="Ahmed A."/>
            <person name="Ito M."/>
            <person name="Liu J."/>
            <person name="Hicks D.B."/>
            <person name="Pagni S."/>
            <person name="Fackelmayer O.J."/>
            <person name="Smith T.A."/>
            <person name="Earl J."/>
            <person name="Elbourne L.D."/>
            <person name="Hassan K."/>
            <person name="Paulsen I.T."/>
            <person name="Kolsto A.B."/>
            <person name="Tourasse N.J."/>
            <person name="Ehrlich G.D."/>
            <person name="Boissy R."/>
            <person name="Ivey D.M."/>
            <person name="Li G."/>
            <person name="Xue Y."/>
            <person name="Ma Y."/>
            <person name="Hu F.Z."/>
            <person name="Krulwich T.A."/>
        </authorList>
    </citation>
    <scope>NUCLEOTIDE SEQUENCE [LARGE SCALE GENOMIC DNA]</scope>
    <source>
        <strain evidence="12">ATCC BAA-2126 / JCM 17055 / OF4</strain>
    </source>
</reference>
<dbReference type="CDD" id="cd06530">
    <property type="entry name" value="S26_SPase_I"/>
    <property type="match status" value="1"/>
</dbReference>
<dbReference type="EC" id="3.4.21.89" evidence="4 8"/>
<evidence type="ECO:0000256" key="2">
    <source>
        <dbReference type="ARBA" id="ARBA00004401"/>
    </source>
</evidence>
<evidence type="ECO:0000313" key="12">
    <source>
        <dbReference type="Proteomes" id="UP000001544"/>
    </source>
</evidence>